<dbReference type="EMBL" id="LC521849">
    <property type="protein sequence ID" value="BBV27127.1"/>
    <property type="molecule type" value="Genomic_DNA"/>
</dbReference>
<accession>A0A809T1D1</accession>
<organism evidence="1">
    <name type="scientific">Klebsiella pneumoniae</name>
    <dbReference type="NCBI Taxonomy" id="573"/>
    <lineage>
        <taxon>Bacteria</taxon>
        <taxon>Pseudomonadati</taxon>
        <taxon>Pseudomonadota</taxon>
        <taxon>Gammaproteobacteria</taxon>
        <taxon>Enterobacterales</taxon>
        <taxon>Enterobacteriaceae</taxon>
        <taxon>Klebsiella/Raoultella group</taxon>
        <taxon>Klebsiella</taxon>
        <taxon>Klebsiella pneumoniae complex</taxon>
    </lineage>
</organism>
<protein>
    <submittedName>
        <fullName evidence="1">Uncharacterized protein</fullName>
    </submittedName>
</protein>
<reference evidence="1" key="1">
    <citation type="submission" date="2020-01" db="EMBL/GenBank/DDBJ databases">
        <title>Genotype-dependent distribution of carbapenemase genes among Enterobacteriaceae in Thailand.</title>
        <authorList>
            <person name="Takeuchi D."/>
            <person name="Abe R."/>
            <person name="Sakamoto N."/>
            <person name="Sugawara Y."/>
            <person name="Akeda Y."/>
            <person name="Hamada S."/>
        </authorList>
    </citation>
    <scope>NUCLEOTIDE SEQUENCE</scope>
    <source>
        <strain evidence="1">KP100</strain>
        <plasmid evidence="1">pKP100_NDM1</plasmid>
    </source>
</reference>
<evidence type="ECO:0000313" key="1">
    <source>
        <dbReference type="EMBL" id="BBV27127.1"/>
    </source>
</evidence>
<geneLocation type="plasmid" evidence="1">
    <name>pKP100_NDM1</name>
</geneLocation>
<name>A0A809T1D1_KLEPN</name>
<proteinExistence type="predicted"/>
<keyword evidence="1" id="KW-0614">Plasmid</keyword>
<sequence>MDYKHECYDLEKLLLADDEFLLYLLGGRMQKLYVVTYKYALTPVSDL</sequence>
<dbReference type="RefSeq" id="WP_228719403.1">
    <property type="nucleotide sequence ID" value="NZ_KX029332.1"/>
</dbReference>
<dbReference type="AlphaFoldDB" id="A0A809T1D1"/>